<sequence>METHSDPAEPRSRQDAKLSKARVAASSPKGVVTVVYNGHGDGLSLELKPGAKQRYESETMAGFVTAALRAADRAVDALRQHAVDDRDDDTRPSRAAANMDVARCFGRAT</sequence>
<dbReference type="Pfam" id="PF02575">
    <property type="entry name" value="YbaB_DNA_bd"/>
    <property type="match status" value="1"/>
</dbReference>
<accession>D3Q8K4</accession>
<proteinExistence type="predicted"/>
<organism evidence="2 3">
    <name type="scientific">Stackebrandtia nassauensis (strain DSM 44728 / CIP 108903 / NRRL B-16338 / NBRC 102104 / LLR-40K-21)</name>
    <dbReference type="NCBI Taxonomy" id="446470"/>
    <lineage>
        <taxon>Bacteria</taxon>
        <taxon>Bacillati</taxon>
        <taxon>Actinomycetota</taxon>
        <taxon>Actinomycetes</taxon>
        <taxon>Glycomycetales</taxon>
        <taxon>Glycomycetaceae</taxon>
        <taxon>Stackebrandtia</taxon>
    </lineage>
</organism>
<dbReference type="KEGG" id="sna:Snas_4805"/>
<dbReference type="AlphaFoldDB" id="D3Q8K4"/>
<evidence type="ECO:0008006" key="4">
    <source>
        <dbReference type="Google" id="ProtNLM"/>
    </source>
</evidence>
<evidence type="ECO:0000313" key="3">
    <source>
        <dbReference type="Proteomes" id="UP000000844"/>
    </source>
</evidence>
<dbReference type="InterPro" id="IPR036894">
    <property type="entry name" value="YbaB-like_sf"/>
</dbReference>
<feature type="region of interest" description="Disordered" evidence="1">
    <location>
        <begin position="1"/>
        <end position="24"/>
    </location>
</feature>
<name>D3Q8K4_STANL</name>
<dbReference type="GO" id="GO:0003677">
    <property type="term" value="F:DNA binding"/>
    <property type="evidence" value="ECO:0007669"/>
    <property type="project" value="InterPro"/>
</dbReference>
<dbReference type="RefSeq" id="WP_013020017.1">
    <property type="nucleotide sequence ID" value="NC_013947.1"/>
</dbReference>
<feature type="compositionally biased region" description="Basic and acidic residues" evidence="1">
    <location>
        <begin position="1"/>
        <end position="18"/>
    </location>
</feature>
<dbReference type="SUPFAM" id="SSF82607">
    <property type="entry name" value="YbaB-like"/>
    <property type="match status" value="1"/>
</dbReference>
<evidence type="ECO:0000256" key="1">
    <source>
        <dbReference type="SAM" id="MobiDB-lite"/>
    </source>
</evidence>
<dbReference type="HOGENOM" id="CLU_2182347_0_0_11"/>
<dbReference type="EMBL" id="CP001778">
    <property type="protein sequence ID" value="ADD44446.1"/>
    <property type="molecule type" value="Genomic_DNA"/>
</dbReference>
<protein>
    <recommendedName>
        <fullName evidence="4">YbaB/EbfC DNA-binding family protein</fullName>
    </recommendedName>
</protein>
<dbReference type="Proteomes" id="UP000000844">
    <property type="component" value="Chromosome"/>
</dbReference>
<reference evidence="2 3" key="1">
    <citation type="journal article" date="2009" name="Stand. Genomic Sci.">
        <title>Complete genome sequence of Stackebrandtia nassauensis type strain (LLR-40K-21).</title>
        <authorList>
            <person name="Munk C."/>
            <person name="Lapidus A."/>
            <person name="Copeland A."/>
            <person name="Jando M."/>
            <person name="Mayilraj S."/>
            <person name="Glavina Del Rio T."/>
            <person name="Nolan M."/>
            <person name="Chen F."/>
            <person name="Lucas S."/>
            <person name="Tice H."/>
            <person name="Cheng J.F."/>
            <person name="Han C."/>
            <person name="Detter J.C."/>
            <person name="Bruce D."/>
            <person name="Goodwin L."/>
            <person name="Chain P."/>
            <person name="Pitluck S."/>
            <person name="Goker M."/>
            <person name="Ovchinikova G."/>
            <person name="Pati A."/>
            <person name="Ivanova N."/>
            <person name="Mavromatis K."/>
            <person name="Chen A."/>
            <person name="Palaniappan K."/>
            <person name="Land M."/>
            <person name="Hauser L."/>
            <person name="Chang Y.J."/>
            <person name="Jeffries C.D."/>
            <person name="Bristow J."/>
            <person name="Eisen J.A."/>
            <person name="Markowitz V."/>
            <person name="Hugenholtz P."/>
            <person name="Kyrpides N.C."/>
            <person name="Klenk H.P."/>
        </authorList>
    </citation>
    <scope>NUCLEOTIDE SEQUENCE [LARGE SCALE GENOMIC DNA]</scope>
    <source>
        <strain evidence="3">DSM 44728 / CIP 108903 / NRRL B-16338 / NBRC 102104 / LLR-40K-21</strain>
    </source>
</reference>
<dbReference type="Gene3D" id="3.30.1310.10">
    <property type="entry name" value="Nucleoid-associated protein YbaB-like domain"/>
    <property type="match status" value="1"/>
</dbReference>
<keyword evidence="3" id="KW-1185">Reference proteome</keyword>
<evidence type="ECO:0000313" key="2">
    <source>
        <dbReference type="EMBL" id="ADD44446.1"/>
    </source>
</evidence>
<gene>
    <name evidence="2" type="ordered locus">Snas_4805</name>
</gene>
<dbReference type="STRING" id="446470.Snas_4805"/>
<dbReference type="InterPro" id="IPR004401">
    <property type="entry name" value="YbaB/EbfC"/>
</dbReference>
<dbReference type="eggNOG" id="COG0718">
    <property type="taxonomic scope" value="Bacteria"/>
</dbReference>